<dbReference type="PANTHER" id="PTHR46599">
    <property type="entry name" value="PIGGYBAC TRANSPOSABLE ELEMENT-DERIVED PROTEIN 4"/>
    <property type="match status" value="1"/>
</dbReference>
<proteinExistence type="predicted"/>
<feature type="non-terminal residue" evidence="3">
    <location>
        <position position="1"/>
    </location>
</feature>
<reference evidence="3 4" key="1">
    <citation type="submission" date="2024-05" db="EMBL/GenBank/DDBJ databases">
        <authorList>
            <person name="Wallberg A."/>
        </authorList>
    </citation>
    <scope>NUCLEOTIDE SEQUENCE [LARGE SCALE GENOMIC DNA]</scope>
</reference>
<evidence type="ECO:0000256" key="1">
    <source>
        <dbReference type="SAM" id="MobiDB-lite"/>
    </source>
</evidence>
<keyword evidence="4" id="KW-1185">Reference proteome</keyword>
<name>A0AAV2S0J2_MEGNR</name>
<dbReference type="Pfam" id="PF13843">
    <property type="entry name" value="DDE_Tnp_1_7"/>
    <property type="match status" value="1"/>
</dbReference>
<feature type="non-terminal residue" evidence="3">
    <location>
        <position position="266"/>
    </location>
</feature>
<comment type="caution">
    <text evidence="3">The sequence shown here is derived from an EMBL/GenBank/DDBJ whole genome shotgun (WGS) entry which is preliminary data.</text>
</comment>
<dbReference type="EMBL" id="CAXKWB010037870">
    <property type="protein sequence ID" value="CAL4150776.1"/>
    <property type="molecule type" value="Genomic_DNA"/>
</dbReference>
<gene>
    <name evidence="3" type="ORF">MNOR_LOCUS30615</name>
</gene>
<feature type="region of interest" description="Disordered" evidence="1">
    <location>
        <begin position="1"/>
        <end position="119"/>
    </location>
</feature>
<dbReference type="Proteomes" id="UP001497623">
    <property type="component" value="Unassembled WGS sequence"/>
</dbReference>
<evidence type="ECO:0000313" key="4">
    <source>
        <dbReference type="Proteomes" id="UP001497623"/>
    </source>
</evidence>
<organism evidence="3 4">
    <name type="scientific">Meganyctiphanes norvegica</name>
    <name type="common">Northern krill</name>
    <name type="synonym">Thysanopoda norvegica</name>
    <dbReference type="NCBI Taxonomy" id="48144"/>
    <lineage>
        <taxon>Eukaryota</taxon>
        <taxon>Metazoa</taxon>
        <taxon>Ecdysozoa</taxon>
        <taxon>Arthropoda</taxon>
        <taxon>Crustacea</taxon>
        <taxon>Multicrustacea</taxon>
        <taxon>Malacostraca</taxon>
        <taxon>Eumalacostraca</taxon>
        <taxon>Eucarida</taxon>
        <taxon>Euphausiacea</taxon>
        <taxon>Euphausiidae</taxon>
        <taxon>Meganyctiphanes</taxon>
    </lineage>
</organism>
<dbReference type="AlphaFoldDB" id="A0AAV2S0J2"/>
<evidence type="ECO:0000259" key="2">
    <source>
        <dbReference type="Pfam" id="PF13843"/>
    </source>
</evidence>
<sequence>WEDIPGPSWAGAPGESWEYGHDQSWRQSVLDEDFTNLTPADPYASESVPNQYAYPDPITPPPTRKLRGRQLSKSTSSEPAMPIPAPPTKCIPVSRGRRKPTRAPQAQTSTRKRGRQPISARVISSKAKRKTKPLDKKVKELLMKKWKWLDIKPLDLYMQQFDFDGPLPGPTQHYNRPICPLEVFESFQTSDIVDFIVEESNTFGRKKRSESKGRVKNEDWIDITSDDIRLMDAILITMGIVNMPHIDQYWAKDPIFDYGFIRNIMS</sequence>
<dbReference type="PANTHER" id="PTHR46599:SF3">
    <property type="entry name" value="PIGGYBAC TRANSPOSABLE ELEMENT-DERIVED PROTEIN 4"/>
    <property type="match status" value="1"/>
</dbReference>
<accession>A0AAV2S0J2</accession>
<evidence type="ECO:0000313" key="3">
    <source>
        <dbReference type="EMBL" id="CAL4150776.1"/>
    </source>
</evidence>
<protein>
    <recommendedName>
        <fullName evidence="2">PiggyBac transposable element-derived protein domain-containing protein</fullName>
    </recommendedName>
</protein>
<dbReference type="InterPro" id="IPR029526">
    <property type="entry name" value="PGBD"/>
</dbReference>
<feature type="domain" description="PiggyBac transposable element-derived protein" evidence="2">
    <location>
        <begin position="179"/>
        <end position="266"/>
    </location>
</feature>